<feature type="compositionally biased region" description="Polar residues" evidence="1">
    <location>
        <begin position="328"/>
        <end position="350"/>
    </location>
</feature>
<dbReference type="STRING" id="713588.SAMN05421789_107141"/>
<protein>
    <submittedName>
        <fullName evidence="2">Uncharacterized protein</fullName>
    </submittedName>
</protein>
<organism evidence="2 3">
    <name type="scientific">Kaistella chaponensis</name>
    <dbReference type="NCBI Taxonomy" id="713588"/>
    <lineage>
        <taxon>Bacteria</taxon>
        <taxon>Pseudomonadati</taxon>
        <taxon>Bacteroidota</taxon>
        <taxon>Flavobacteriia</taxon>
        <taxon>Flavobacteriales</taxon>
        <taxon>Weeksellaceae</taxon>
        <taxon>Chryseobacterium group</taxon>
        <taxon>Kaistella</taxon>
    </lineage>
</organism>
<sequence>MKTLQRILMFYFLSAITLYQAQQNERKGWDGVVKGGSISFGYNTTQLNSATKDAYILNSSGISADAFIPFSLFRKGWDGTVKGGSFGFNIGGTFYFENNENPSSPLPSPLNISGQTNTEVSYKTGASGQSGFRIGAGPQMNFNLGERFIFSPMIIAEYFSLNRNALSVLQNSTVNGKPVEYTLWTLPETKTSGLAITPKIRAQYFFTKNFGVFADGAYVFGPKINTQLTSLVPFGKPNQGGQYEQQQVELGTKVTGEVIKTTYNAFSASVGLSYSFGGTNGSGETPTPAKVEINKSRSSIKSQISAKPSDSTGGSNNPEPAKVEINKSRSSIKSQISAKPSDSTGGSNNPEPAKVEINKSRSSIKSQISAKPTGSTVTPKDPSTSNPNKFPQCSCGSFTSAITYKLFGPNSTSFSNLSTVCGGEISANVGSGILFDLSNYVCGPGGCASNIVLDIYLNGNLIYANISPGLFAQNRIAECGTYKIVLKSTCSTATATTQCDNCDIYISVPCVTDCCKGSRWGTIQWMGENNLICGQTIGNKITGSIQTLNYNFTCQPNCPPYIKYDLVDASGNIISTTTAISGTNVNITMPSTEGFYRIIATGLCLESPCTTCIISFKVVFPDPVSCCLNSNWGKRIWTNIGIVNCNTTLAKIFTPGSVQRVNYTFYCNPNGNCTAVIKYKIINQAGTVMSATTANSGQDKDLTMPSTSGTYRLVAEGWCDGVLCSTCVVYFVVSCADCYNVTISPPIALVSGDIANINGTIVGANSSRPLKKVVAQLISFSADKNNAAVANPLPNFEFLSSSQINGSVSVPFSLTMTRSNMIVSNFTTPATGTISYNLKIDKMSLKTVKKYYIKFTLFFADGTNCENYITRVF</sequence>
<proteinExistence type="predicted"/>
<gene>
    <name evidence="2" type="ORF">SAMN05421789_107141</name>
</gene>
<feature type="compositionally biased region" description="Polar residues" evidence="1">
    <location>
        <begin position="360"/>
        <end position="388"/>
    </location>
</feature>
<evidence type="ECO:0000256" key="1">
    <source>
        <dbReference type="SAM" id="MobiDB-lite"/>
    </source>
</evidence>
<keyword evidence="3" id="KW-1185">Reference proteome</keyword>
<dbReference type="EMBL" id="FTOI01000007">
    <property type="protein sequence ID" value="SIS81681.1"/>
    <property type="molecule type" value="Genomic_DNA"/>
</dbReference>
<dbReference type="Proteomes" id="UP000185839">
    <property type="component" value="Unassembled WGS sequence"/>
</dbReference>
<accession>A0A1N7M6T1</accession>
<feature type="compositionally biased region" description="Polar residues" evidence="1">
    <location>
        <begin position="296"/>
        <end position="318"/>
    </location>
</feature>
<reference evidence="3" key="1">
    <citation type="submission" date="2017-01" db="EMBL/GenBank/DDBJ databases">
        <authorList>
            <person name="Varghese N."/>
            <person name="Submissions S."/>
        </authorList>
    </citation>
    <scope>NUCLEOTIDE SEQUENCE [LARGE SCALE GENOMIC DNA]</scope>
    <source>
        <strain evidence="3">DSM 23145</strain>
    </source>
</reference>
<feature type="region of interest" description="Disordered" evidence="1">
    <location>
        <begin position="278"/>
        <end position="388"/>
    </location>
</feature>
<evidence type="ECO:0000313" key="3">
    <source>
        <dbReference type="Proteomes" id="UP000185839"/>
    </source>
</evidence>
<dbReference type="AlphaFoldDB" id="A0A1N7M6T1"/>
<dbReference type="RefSeq" id="WP_076387156.1">
    <property type="nucleotide sequence ID" value="NZ_FTOI01000007.1"/>
</dbReference>
<evidence type="ECO:0000313" key="2">
    <source>
        <dbReference type="EMBL" id="SIS81681.1"/>
    </source>
</evidence>
<name>A0A1N7M6T1_9FLAO</name>
<dbReference type="OrthoDB" id="1265549at2"/>